<comment type="caution">
    <text evidence="2">The sequence shown here is derived from an EMBL/GenBank/DDBJ whole genome shotgun (WGS) entry which is preliminary data.</text>
</comment>
<dbReference type="InterPro" id="IPR050177">
    <property type="entry name" value="Lipid_A_modif_metabolic_enz"/>
</dbReference>
<dbReference type="InterPro" id="IPR036291">
    <property type="entry name" value="NAD(P)-bd_dom_sf"/>
</dbReference>
<dbReference type="SUPFAM" id="SSF51735">
    <property type="entry name" value="NAD(P)-binding Rossmann-fold domains"/>
    <property type="match status" value="1"/>
</dbReference>
<protein>
    <submittedName>
        <fullName evidence="2">NAD-dependent epimerase/dehydratase family protein</fullName>
    </submittedName>
</protein>
<dbReference type="PANTHER" id="PTHR43245:SF53">
    <property type="entry name" value="EPIMERASE-RELATED"/>
    <property type="match status" value="1"/>
</dbReference>
<dbReference type="Gene3D" id="3.90.25.10">
    <property type="entry name" value="UDP-galactose 4-epimerase, domain 1"/>
    <property type="match status" value="1"/>
</dbReference>
<dbReference type="InterPro" id="IPR001509">
    <property type="entry name" value="Epimerase_deHydtase"/>
</dbReference>
<evidence type="ECO:0000313" key="2">
    <source>
        <dbReference type="EMBL" id="NMG16344.1"/>
    </source>
</evidence>
<accession>A0ABX1NWE2</accession>
<sequence>MRVLVTGIQGFTGRYVRSEFEAAGWQVFGTGVHEDPGDGQYRRVDLADLAGLRDVISELRPDAVVHLAGIAFVGHGDADAFYRVNLIGTHNLLAALAASGVRPDCVLLASSANVYGNATEGLLAESSPPNPANDYAVSKLAMEFMARLWMNKLPIVIVRPFNYTGAGQADSFLLPKIVAHFRRRAEVIELGNLDVWRDFSDVRAVVHAYRRLIELRPAGEIVNICSGRSYSLREVLAMAEKISGHRIRVTVNPAFVRANEVKTLCGDLSKLRSLIGAWETPPLDETLRWMLDAH</sequence>
<keyword evidence="3" id="KW-1185">Reference proteome</keyword>
<dbReference type="EMBL" id="WTVP01000033">
    <property type="protein sequence ID" value="NMG16344.1"/>
    <property type="molecule type" value="Genomic_DNA"/>
</dbReference>
<organism evidence="2 3">
    <name type="scientific">Aromatoleum bremense</name>
    <dbReference type="NCBI Taxonomy" id="76115"/>
    <lineage>
        <taxon>Bacteria</taxon>
        <taxon>Pseudomonadati</taxon>
        <taxon>Pseudomonadota</taxon>
        <taxon>Betaproteobacteria</taxon>
        <taxon>Rhodocyclales</taxon>
        <taxon>Rhodocyclaceae</taxon>
        <taxon>Aromatoleum</taxon>
    </lineage>
</organism>
<reference evidence="2 3" key="1">
    <citation type="submission" date="2019-12" db="EMBL/GenBank/DDBJ databases">
        <title>Comparative genomics gives insights into the taxonomy of the Azoarcus-Aromatoleum group and reveals separate origins of nif in the plant-associated Azoarcus and non-plant-associated Aromatoleum sub-groups.</title>
        <authorList>
            <person name="Lafos M."/>
            <person name="Maluk M."/>
            <person name="Batista M."/>
            <person name="Junghare M."/>
            <person name="Carmona M."/>
            <person name="Faoro H."/>
            <person name="Cruz L.M."/>
            <person name="Battistoni F."/>
            <person name="De Souza E."/>
            <person name="Pedrosa F."/>
            <person name="Chen W.-M."/>
            <person name="Poole P.S."/>
            <person name="Dixon R.A."/>
            <person name="James E.K."/>
        </authorList>
    </citation>
    <scope>NUCLEOTIDE SEQUENCE [LARGE SCALE GENOMIC DNA]</scope>
    <source>
        <strain evidence="2 3">PbN1</strain>
    </source>
</reference>
<dbReference type="RefSeq" id="WP_169202929.1">
    <property type="nucleotide sequence ID" value="NZ_CP059467.1"/>
</dbReference>
<evidence type="ECO:0000259" key="1">
    <source>
        <dbReference type="Pfam" id="PF01370"/>
    </source>
</evidence>
<dbReference type="Gene3D" id="3.40.50.720">
    <property type="entry name" value="NAD(P)-binding Rossmann-like Domain"/>
    <property type="match status" value="1"/>
</dbReference>
<gene>
    <name evidence="2" type="ORF">GPA24_12470</name>
</gene>
<dbReference type="Pfam" id="PF01370">
    <property type="entry name" value="Epimerase"/>
    <property type="match status" value="1"/>
</dbReference>
<dbReference type="PANTHER" id="PTHR43245">
    <property type="entry name" value="BIFUNCTIONAL POLYMYXIN RESISTANCE PROTEIN ARNA"/>
    <property type="match status" value="1"/>
</dbReference>
<feature type="domain" description="NAD-dependent epimerase/dehydratase" evidence="1">
    <location>
        <begin position="3"/>
        <end position="225"/>
    </location>
</feature>
<dbReference type="Proteomes" id="UP000633943">
    <property type="component" value="Unassembled WGS sequence"/>
</dbReference>
<evidence type="ECO:0000313" key="3">
    <source>
        <dbReference type="Proteomes" id="UP000633943"/>
    </source>
</evidence>
<proteinExistence type="predicted"/>
<name>A0ABX1NWE2_9RHOO</name>